<sequence>MRQEGREKYVHLLTINRDIAEEYVILYQLAASSNVLYPSKHRLYPVFYTQITIYHRITLALLLTTLNNNPVKSTLTKSLYIRLGCTNSIIPKNLHPITPPSITLTCRLKEKHVCHHLRVEDTPKLHELASIYSESATTFVLHSNRPTPYSWRILQYLSFSDVTDVEAPIEVLSILSPHIPFPNATRMRLSVISDATAGRTVDRHDFRQYTNLRYLLLSYWDVQDDTMNQIMNHLRVPNNIVCVGLEQDQGNRLPCTENRLQAWLSVHWLTMVMSPEGLDLVSLQWRCYFDQELFRHAETTEELLDDMFTINTCDGDDIWQAMESQVLRKNVSL</sequence>
<dbReference type="EMBL" id="JAYKXP010000155">
    <property type="protein sequence ID" value="KAK7022004.1"/>
    <property type="molecule type" value="Genomic_DNA"/>
</dbReference>
<dbReference type="Proteomes" id="UP001383192">
    <property type="component" value="Unassembled WGS sequence"/>
</dbReference>
<proteinExistence type="predicted"/>
<keyword evidence="2" id="KW-1185">Reference proteome</keyword>
<accession>A0AAW0B8P5</accession>
<evidence type="ECO:0000313" key="1">
    <source>
        <dbReference type="EMBL" id="KAK7022004.1"/>
    </source>
</evidence>
<name>A0AAW0B8P5_9AGAR</name>
<protein>
    <submittedName>
        <fullName evidence="1">Uncharacterized protein</fullName>
    </submittedName>
</protein>
<dbReference type="AlphaFoldDB" id="A0AAW0B8P5"/>
<comment type="caution">
    <text evidence="1">The sequence shown here is derived from an EMBL/GenBank/DDBJ whole genome shotgun (WGS) entry which is preliminary data.</text>
</comment>
<organism evidence="1 2">
    <name type="scientific">Paramarasmius palmivorus</name>
    <dbReference type="NCBI Taxonomy" id="297713"/>
    <lineage>
        <taxon>Eukaryota</taxon>
        <taxon>Fungi</taxon>
        <taxon>Dikarya</taxon>
        <taxon>Basidiomycota</taxon>
        <taxon>Agaricomycotina</taxon>
        <taxon>Agaricomycetes</taxon>
        <taxon>Agaricomycetidae</taxon>
        <taxon>Agaricales</taxon>
        <taxon>Marasmiineae</taxon>
        <taxon>Marasmiaceae</taxon>
        <taxon>Paramarasmius</taxon>
    </lineage>
</organism>
<evidence type="ECO:0000313" key="2">
    <source>
        <dbReference type="Proteomes" id="UP001383192"/>
    </source>
</evidence>
<reference evidence="1 2" key="1">
    <citation type="submission" date="2024-01" db="EMBL/GenBank/DDBJ databases">
        <title>A draft genome for a cacao thread blight-causing isolate of Paramarasmius palmivorus.</title>
        <authorList>
            <person name="Baruah I.K."/>
            <person name="Bukari Y."/>
            <person name="Amoako-Attah I."/>
            <person name="Meinhardt L.W."/>
            <person name="Bailey B.A."/>
            <person name="Cohen S.P."/>
        </authorList>
    </citation>
    <scope>NUCLEOTIDE SEQUENCE [LARGE SCALE GENOMIC DNA]</scope>
    <source>
        <strain evidence="1 2">GH-12</strain>
    </source>
</reference>
<gene>
    <name evidence="1" type="ORF">VNI00_017106</name>
</gene>